<dbReference type="SFLD" id="SFLDS00003">
    <property type="entry name" value="Haloacid_Dehalogenase"/>
    <property type="match status" value="1"/>
</dbReference>
<dbReference type="Gene3D" id="1.10.150.240">
    <property type="entry name" value="Putative phosphatase, domain 2"/>
    <property type="match status" value="1"/>
</dbReference>
<dbReference type="SFLD" id="SFLDG01129">
    <property type="entry name" value="C1.5:_HAD__Beta-PGM__Phosphata"/>
    <property type="match status" value="1"/>
</dbReference>
<accession>A0ABP4WS89</accession>
<protein>
    <submittedName>
        <fullName evidence="1">HAD family phosphatase</fullName>
    </submittedName>
</protein>
<keyword evidence="2" id="KW-1185">Reference proteome</keyword>
<dbReference type="PANTHER" id="PTHR18901:SF38">
    <property type="entry name" value="PSEUDOURIDINE-5'-PHOSPHATASE"/>
    <property type="match status" value="1"/>
</dbReference>
<organism evidence="1 2">
    <name type="scientific">Agromyces humatus</name>
    <dbReference type="NCBI Taxonomy" id="279573"/>
    <lineage>
        <taxon>Bacteria</taxon>
        <taxon>Bacillati</taxon>
        <taxon>Actinomycetota</taxon>
        <taxon>Actinomycetes</taxon>
        <taxon>Micrococcales</taxon>
        <taxon>Microbacteriaceae</taxon>
        <taxon>Agromyces</taxon>
    </lineage>
</organism>
<gene>
    <name evidence="1" type="ORF">GCM10009747_21190</name>
</gene>
<dbReference type="InterPro" id="IPR006439">
    <property type="entry name" value="HAD-SF_hydro_IA"/>
</dbReference>
<name>A0ABP4WS89_9MICO</name>
<evidence type="ECO:0000313" key="2">
    <source>
        <dbReference type="Proteomes" id="UP001500506"/>
    </source>
</evidence>
<proteinExistence type="predicted"/>
<comment type="caution">
    <text evidence="1">The sequence shown here is derived from an EMBL/GenBank/DDBJ whole genome shotgun (WGS) entry which is preliminary data.</text>
</comment>
<reference evidence="2" key="1">
    <citation type="journal article" date="2019" name="Int. J. Syst. Evol. Microbiol.">
        <title>The Global Catalogue of Microorganisms (GCM) 10K type strain sequencing project: providing services to taxonomists for standard genome sequencing and annotation.</title>
        <authorList>
            <consortium name="The Broad Institute Genomics Platform"/>
            <consortium name="The Broad Institute Genome Sequencing Center for Infectious Disease"/>
            <person name="Wu L."/>
            <person name="Ma J."/>
        </authorList>
    </citation>
    <scope>NUCLEOTIDE SEQUENCE [LARGE SCALE GENOMIC DNA]</scope>
    <source>
        <strain evidence="2">JCM 14319</strain>
    </source>
</reference>
<dbReference type="Pfam" id="PF00702">
    <property type="entry name" value="Hydrolase"/>
    <property type="match status" value="1"/>
</dbReference>
<dbReference type="InterPro" id="IPR036412">
    <property type="entry name" value="HAD-like_sf"/>
</dbReference>
<evidence type="ECO:0000313" key="1">
    <source>
        <dbReference type="EMBL" id="GAA1761776.1"/>
    </source>
</evidence>
<sequence length="216" mass="23045">MVEAVVFDMDGVIVDSEQRWEAVRRRLVIDSGRPYPDEATRMMQGMSAPEWEVYLHEELGVPGSPAEIGRRVVAQIASSYRDDLPLISGAGEAIRALAARYPLAVASSSNRELIELALDLAGLADSFRAVVSSEEVDRGKPAADVYLEAASRLGVAPEHCAAVEDSSNGLRSAHAAGMWVVAVPNRAYPPAADALALAHVVLESIDELTPEVVEGA</sequence>
<dbReference type="Proteomes" id="UP001500506">
    <property type="component" value="Unassembled WGS sequence"/>
</dbReference>
<dbReference type="NCBIfam" id="TIGR01509">
    <property type="entry name" value="HAD-SF-IA-v3"/>
    <property type="match status" value="1"/>
</dbReference>
<dbReference type="SFLD" id="SFLDG01135">
    <property type="entry name" value="C1.5.6:_HAD__Beta-PGM__Phospha"/>
    <property type="match status" value="1"/>
</dbReference>
<dbReference type="PANTHER" id="PTHR18901">
    <property type="entry name" value="2-DEOXYGLUCOSE-6-PHOSPHATE PHOSPHATASE 2"/>
    <property type="match status" value="1"/>
</dbReference>
<dbReference type="SUPFAM" id="SSF56784">
    <property type="entry name" value="HAD-like"/>
    <property type="match status" value="1"/>
</dbReference>
<dbReference type="InterPro" id="IPR023198">
    <property type="entry name" value="PGP-like_dom2"/>
</dbReference>
<dbReference type="Gene3D" id="3.40.50.1000">
    <property type="entry name" value="HAD superfamily/HAD-like"/>
    <property type="match status" value="1"/>
</dbReference>
<dbReference type="RefSeq" id="WP_232497685.1">
    <property type="nucleotide sequence ID" value="NZ_BAAANH010000004.1"/>
</dbReference>
<dbReference type="EMBL" id="BAAANH010000004">
    <property type="protein sequence ID" value="GAA1761776.1"/>
    <property type="molecule type" value="Genomic_DNA"/>
</dbReference>
<dbReference type="InterPro" id="IPR023214">
    <property type="entry name" value="HAD_sf"/>
</dbReference>